<dbReference type="GO" id="GO:0031380">
    <property type="term" value="C:nuclear RNA-directed RNA polymerase complex"/>
    <property type="evidence" value="ECO:0007669"/>
    <property type="project" value="TreeGrafter"/>
</dbReference>
<keyword evidence="1" id="KW-0548">Nucleotidyltransferase</keyword>
<gene>
    <name evidence="3" type="ORF">HPB48_010277</name>
</gene>
<keyword evidence="1" id="KW-0808">Transferase</keyword>
<evidence type="ECO:0000313" key="4">
    <source>
        <dbReference type="Proteomes" id="UP000821853"/>
    </source>
</evidence>
<keyword evidence="4" id="KW-1185">Reference proteome</keyword>
<dbReference type="GO" id="GO:0003723">
    <property type="term" value="F:RNA binding"/>
    <property type="evidence" value="ECO:0007669"/>
    <property type="project" value="UniProtKB-KW"/>
</dbReference>
<evidence type="ECO:0000313" key="3">
    <source>
        <dbReference type="EMBL" id="KAH9366606.1"/>
    </source>
</evidence>
<evidence type="ECO:0000259" key="2">
    <source>
        <dbReference type="Pfam" id="PF05183"/>
    </source>
</evidence>
<keyword evidence="1" id="KW-0694">RNA-binding</keyword>
<accession>A0A9J6FK28</accession>
<dbReference type="Pfam" id="PF05183">
    <property type="entry name" value="RdRP"/>
    <property type="match status" value="2"/>
</dbReference>
<dbReference type="OrthoDB" id="6513042at2759"/>
<keyword evidence="1" id="KW-0696">RNA-directed RNA polymerase</keyword>
<reference evidence="3 4" key="1">
    <citation type="journal article" date="2020" name="Cell">
        <title>Large-Scale Comparative Analyses of Tick Genomes Elucidate Their Genetic Diversity and Vector Capacities.</title>
        <authorList>
            <consortium name="Tick Genome and Microbiome Consortium (TIGMIC)"/>
            <person name="Jia N."/>
            <person name="Wang J."/>
            <person name="Shi W."/>
            <person name="Du L."/>
            <person name="Sun Y."/>
            <person name="Zhan W."/>
            <person name="Jiang J.F."/>
            <person name="Wang Q."/>
            <person name="Zhang B."/>
            <person name="Ji P."/>
            <person name="Bell-Sakyi L."/>
            <person name="Cui X.M."/>
            <person name="Yuan T.T."/>
            <person name="Jiang B.G."/>
            <person name="Yang W.F."/>
            <person name="Lam T.T."/>
            <person name="Chang Q.C."/>
            <person name="Ding S.J."/>
            <person name="Wang X.J."/>
            <person name="Zhu J.G."/>
            <person name="Ruan X.D."/>
            <person name="Zhao L."/>
            <person name="Wei J.T."/>
            <person name="Ye R.Z."/>
            <person name="Que T.C."/>
            <person name="Du C.H."/>
            <person name="Zhou Y.H."/>
            <person name="Cheng J.X."/>
            <person name="Dai P.F."/>
            <person name="Guo W.B."/>
            <person name="Han X.H."/>
            <person name="Huang E.J."/>
            <person name="Li L.F."/>
            <person name="Wei W."/>
            <person name="Gao Y.C."/>
            <person name="Liu J.Z."/>
            <person name="Shao H.Z."/>
            <person name="Wang X."/>
            <person name="Wang C.C."/>
            <person name="Yang T.C."/>
            <person name="Huo Q.B."/>
            <person name="Li W."/>
            <person name="Chen H.Y."/>
            <person name="Chen S.E."/>
            <person name="Zhou L.G."/>
            <person name="Ni X.B."/>
            <person name="Tian J.H."/>
            <person name="Sheng Y."/>
            <person name="Liu T."/>
            <person name="Pan Y.S."/>
            <person name="Xia L.Y."/>
            <person name="Li J."/>
            <person name="Zhao F."/>
            <person name="Cao W.C."/>
        </authorList>
    </citation>
    <scope>NUCLEOTIDE SEQUENCE [LARGE SCALE GENOMIC DNA]</scope>
    <source>
        <strain evidence="3">HaeL-2018</strain>
    </source>
</reference>
<dbReference type="GO" id="GO:0003968">
    <property type="term" value="F:RNA-directed RNA polymerase activity"/>
    <property type="evidence" value="ECO:0007669"/>
    <property type="project" value="UniProtKB-KW"/>
</dbReference>
<dbReference type="EMBL" id="JABSTR010000004">
    <property type="protein sequence ID" value="KAH9366606.1"/>
    <property type="molecule type" value="Genomic_DNA"/>
</dbReference>
<feature type="domain" description="RDRP core" evidence="2">
    <location>
        <begin position="17"/>
        <end position="336"/>
    </location>
</feature>
<dbReference type="PANTHER" id="PTHR23079">
    <property type="entry name" value="RNA-DEPENDENT RNA POLYMERASE"/>
    <property type="match status" value="1"/>
</dbReference>
<dbReference type="GO" id="GO:0030422">
    <property type="term" value="P:siRNA processing"/>
    <property type="evidence" value="ECO:0007669"/>
    <property type="project" value="TreeGrafter"/>
</dbReference>
<feature type="domain" description="RDRP core" evidence="2">
    <location>
        <begin position="339"/>
        <end position="389"/>
    </location>
</feature>
<evidence type="ECO:0000256" key="1">
    <source>
        <dbReference type="RuleBase" id="RU363098"/>
    </source>
</evidence>
<dbReference type="Proteomes" id="UP000821853">
    <property type="component" value="Chromosome 2"/>
</dbReference>
<comment type="catalytic activity">
    <reaction evidence="1">
        <text>RNA(n) + a ribonucleoside 5'-triphosphate = RNA(n+1) + diphosphate</text>
        <dbReference type="Rhea" id="RHEA:21248"/>
        <dbReference type="Rhea" id="RHEA-COMP:14527"/>
        <dbReference type="Rhea" id="RHEA-COMP:17342"/>
        <dbReference type="ChEBI" id="CHEBI:33019"/>
        <dbReference type="ChEBI" id="CHEBI:61557"/>
        <dbReference type="ChEBI" id="CHEBI:140395"/>
        <dbReference type="EC" id="2.7.7.48"/>
    </reaction>
</comment>
<dbReference type="VEuPathDB" id="VectorBase:HLOH_043052"/>
<dbReference type="PANTHER" id="PTHR23079:SF55">
    <property type="entry name" value="RNA-DIRECTED RNA POLYMERASE"/>
    <property type="match status" value="1"/>
</dbReference>
<comment type="similarity">
    <text evidence="1">Belongs to the RdRP family.</text>
</comment>
<dbReference type="InterPro" id="IPR007855">
    <property type="entry name" value="RDRP"/>
</dbReference>
<sequence>MPCQVPRGSCLVRRLFVTPSRIFYLPPTIHSENRVLRKFDADHVLRVSFRDDHFEVLSHTLGVHPQKEQMMDVVVGRFLKHGLKIGDRHFRLLASSASQLRDHGDPQGNTVESIRAWMGDFSTMPDVAKKIARMGQCFSTTEESVTVPLYGGTMEEAADIVGGTHPQSRKPYVFSDGIGMISEPLMKKVCAKLDLEQVPSAIQIRYAGYKGMLCTNNALEGDKLVLRKSMNKFACSTSDSLEVIKVSAPSPLFLNRPLITILEQLGVPGRVFLSLQQSMVLQLCDAFESNEAALNVLCTYTNASLPFLKLHLRGMALSREPFTRSLLLAVYKHMIGECSGTVLVTKCPCLHPGDVRKFVAVDVPALRHIRDCIVFPARGPRPHPNEMAGMPLSSLLSAIVACCPKIGVCRTR</sequence>
<proteinExistence type="inferred from homology"/>
<protein>
    <recommendedName>
        <fullName evidence="1">RNA-dependent RNA polymerase</fullName>
        <ecNumber evidence="1">2.7.7.48</ecNumber>
    </recommendedName>
</protein>
<dbReference type="AlphaFoldDB" id="A0A9J6FK28"/>
<name>A0A9J6FK28_HAELO</name>
<comment type="caution">
    <text evidence="3">The sequence shown here is derived from an EMBL/GenBank/DDBJ whole genome shotgun (WGS) entry which is preliminary data.</text>
</comment>
<dbReference type="InterPro" id="IPR057596">
    <property type="entry name" value="RDRP_core"/>
</dbReference>
<dbReference type="EC" id="2.7.7.48" evidence="1"/>
<organism evidence="3 4">
    <name type="scientific">Haemaphysalis longicornis</name>
    <name type="common">Bush tick</name>
    <dbReference type="NCBI Taxonomy" id="44386"/>
    <lineage>
        <taxon>Eukaryota</taxon>
        <taxon>Metazoa</taxon>
        <taxon>Ecdysozoa</taxon>
        <taxon>Arthropoda</taxon>
        <taxon>Chelicerata</taxon>
        <taxon>Arachnida</taxon>
        <taxon>Acari</taxon>
        <taxon>Parasitiformes</taxon>
        <taxon>Ixodida</taxon>
        <taxon>Ixodoidea</taxon>
        <taxon>Ixodidae</taxon>
        <taxon>Haemaphysalinae</taxon>
        <taxon>Haemaphysalis</taxon>
    </lineage>
</organism>